<dbReference type="STRING" id="1137284.GCA_001418205_01172"/>
<evidence type="ECO:0000259" key="15">
    <source>
        <dbReference type="PROSITE" id="PS50109"/>
    </source>
</evidence>
<dbReference type="InterPro" id="IPR036097">
    <property type="entry name" value="HisK_dim/P_sf"/>
</dbReference>
<feature type="transmembrane region" description="Helical" evidence="14">
    <location>
        <begin position="288"/>
        <end position="310"/>
    </location>
</feature>
<dbReference type="FunFam" id="1.10.287.130:FF:000002">
    <property type="entry name" value="Two-component osmosensing histidine kinase"/>
    <property type="match status" value="1"/>
</dbReference>
<dbReference type="PROSITE" id="PS50110">
    <property type="entry name" value="RESPONSE_REGULATORY"/>
    <property type="match status" value="1"/>
</dbReference>
<evidence type="ECO:0000256" key="4">
    <source>
        <dbReference type="ARBA" id="ARBA00022553"/>
    </source>
</evidence>
<dbReference type="SUPFAM" id="SSF47384">
    <property type="entry name" value="Homodimeric domain of signal transducing histidine kinase"/>
    <property type="match status" value="1"/>
</dbReference>
<dbReference type="EMBL" id="CYHG01000003">
    <property type="protein sequence ID" value="CUB03323.1"/>
    <property type="molecule type" value="Genomic_DNA"/>
</dbReference>
<dbReference type="PRINTS" id="PR00344">
    <property type="entry name" value="BCTRLSENSOR"/>
</dbReference>
<dbReference type="CDD" id="cd16922">
    <property type="entry name" value="HATPase_EvgS-ArcB-TorS-like"/>
    <property type="match status" value="1"/>
</dbReference>
<dbReference type="CDD" id="cd17546">
    <property type="entry name" value="REC_hyHK_CKI1_RcsC-like"/>
    <property type="match status" value="1"/>
</dbReference>
<dbReference type="SUPFAM" id="SSF52172">
    <property type="entry name" value="CheY-like"/>
    <property type="match status" value="1"/>
</dbReference>
<dbReference type="GO" id="GO:0005524">
    <property type="term" value="F:ATP binding"/>
    <property type="evidence" value="ECO:0007669"/>
    <property type="project" value="UniProtKB-KW"/>
</dbReference>
<evidence type="ECO:0000259" key="17">
    <source>
        <dbReference type="PROSITE" id="PS50885"/>
    </source>
</evidence>
<evidence type="ECO:0000256" key="5">
    <source>
        <dbReference type="ARBA" id="ARBA00022679"/>
    </source>
</evidence>
<dbReference type="Pfam" id="PF02518">
    <property type="entry name" value="HATPase_c"/>
    <property type="match status" value="1"/>
</dbReference>
<evidence type="ECO:0000256" key="3">
    <source>
        <dbReference type="ARBA" id="ARBA00012438"/>
    </source>
</evidence>
<dbReference type="InterPro" id="IPR032255">
    <property type="entry name" value="HBM"/>
</dbReference>
<dbReference type="EC" id="2.7.13.3" evidence="3"/>
<dbReference type="SUPFAM" id="SSF55874">
    <property type="entry name" value="ATPase domain of HSP90 chaperone/DNA topoisomerase II/histidine kinase"/>
    <property type="match status" value="1"/>
</dbReference>
<comment type="catalytic activity">
    <reaction evidence="1">
        <text>ATP + protein L-histidine = ADP + protein N-phospho-L-histidine.</text>
        <dbReference type="EC" id="2.7.13.3"/>
    </reaction>
</comment>
<dbReference type="CDD" id="cd06225">
    <property type="entry name" value="HAMP"/>
    <property type="match status" value="1"/>
</dbReference>
<feature type="domain" description="HAMP" evidence="17">
    <location>
        <begin position="312"/>
        <end position="365"/>
    </location>
</feature>
<keyword evidence="14" id="KW-0472">Membrane</keyword>
<dbReference type="InterPro" id="IPR011006">
    <property type="entry name" value="CheY-like_superfamily"/>
</dbReference>
<dbReference type="SMART" id="SM00448">
    <property type="entry name" value="REC"/>
    <property type="match status" value="1"/>
</dbReference>
<dbReference type="InterPro" id="IPR004358">
    <property type="entry name" value="Sig_transdc_His_kin-like_C"/>
</dbReference>
<keyword evidence="14" id="KW-1133">Transmembrane helix</keyword>
<evidence type="ECO:0000313" key="19">
    <source>
        <dbReference type="Proteomes" id="UP000182769"/>
    </source>
</evidence>
<comment type="subcellular location">
    <subcellularLocation>
        <location evidence="2">Membrane</location>
    </subcellularLocation>
</comment>
<dbReference type="AlphaFoldDB" id="A0A0K6IJP6"/>
<dbReference type="PANTHER" id="PTHR45339">
    <property type="entry name" value="HYBRID SIGNAL TRANSDUCTION HISTIDINE KINASE J"/>
    <property type="match status" value="1"/>
</dbReference>
<dbReference type="SMART" id="SM01358">
    <property type="entry name" value="HBM"/>
    <property type="match status" value="1"/>
</dbReference>
<dbReference type="InterPro" id="IPR003594">
    <property type="entry name" value="HATPase_dom"/>
</dbReference>
<keyword evidence="8" id="KW-0067">ATP-binding</keyword>
<dbReference type="Proteomes" id="UP000182769">
    <property type="component" value="Unassembled WGS sequence"/>
</dbReference>
<evidence type="ECO:0000256" key="10">
    <source>
        <dbReference type="ARBA" id="ARBA00064003"/>
    </source>
</evidence>
<keyword evidence="5" id="KW-0808">Transferase</keyword>
<feature type="coiled-coil region" evidence="13">
    <location>
        <begin position="149"/>
        <end position="176"/>
    </location>
</feature>
<reference evidence="19" key="1">
    <citation type="submission" date="2015-08" db="EMBL/GenBank/DDBJ databases">
        <authorList>
            <person name="Varghese N."/>
        </authorList>
    </citation>
    <scope>NUCLEOTIDE SEQUENCE [LARGE SCALE GENOMIC DNA]</scope>
    <source>
        <strain evidence="19">JCM 18476</strain>
    </source>
</reference>
<evidence type="ECO:0000256" key="2">
    <source>
        <dbReference type="ARBA" id="ARBA00004370"/>
    </source>
</evidence>
<evidence type="ECO:0000313" key="18">
    <source>
        <dbReference type="EMBL" id="CUB03323.1"/>
    </source>
</evidence>
<dbReference type="SUPFAM" id="SSF158472">
    <property type="entry name" value="HAMP domain-like"/>
    <property type="match status" value="1"/>
</dbReference>
<keyword evidence="4 12" id="KW-0597">Phosphoprotein</keyword>
<keyword evidence="14" id="KW-0812">Transmembrane</keyword>
<evidence type="ECO:0000256" key="1">
    <source>
        <dbReference type="ARBA" id="ARBA00000085"/>
    </source>
</evidence>
<feature type="modified residue" description="4-aspartylphosphate" evidence="12">
    <location>
        <position position="681"/>
    </location>
</feature>
<evidence type="ECO:0000259" key="16">
    <source>
        <dbReference type="PROSITE" id="PS50110"/>
    </source>
</evidence>
<dbReference type="Gene3D" id="1.10.287.130">
    <property type="match status" value="1"/>
</dbReference>
<keyword evidence="13" id="KW-0175">Coiled coil</keyword>
<proteinExistence type="predicted"/>
<dbReference type="FunFam" id="3.30.565.10:FF:000010">
    <property type="entry name" value="Sensor histidine kinase RcsC"/>
    <property type="match status" value="1"/>
</dbReference>
<dbReference type="OrthoDB" id="6724607at2"/>
<keyword evidence="19" id="KW-1185">Reference proteome</keyword>
<evidence type="ECO:0000256" key="9">
    <source>
        <dbReference type="ARBA" id="ARBA00023012"/>
    </source>
</evidence>
<dbReference type="InterPro" id="IPR001789">
    <property type="entry name" value="Sig_transdc_resp-reg_receiver"/>
</dbReference>
<dbReference type="GO" id="GO:0016020">
    <property type="term" value="C:membrane"/>
    <property type="evidence" value="ECO:0007669"/>
    <property type="project" value="UniProtKB-SubCell"/>
</dbReference>
<dbReference type="Pfam" id="PF00672">
    <property type="entry name" value="HAMP"/>
    <property type="match status" value="1"/>
</dbReference>
<feature type="domain" description="Histidine kinase" evidence="15">
    <location>
        <begin position="383"/>
        <end position="605"/>
    </location>
</feature>
<dbReference type="SMART" id="SM00387">
    <property type="entry name" value="HATPase_c"/>
    <property type="match status" value="1"/>
</dbReference>
<dbReference type="Gene3D" id="3.30.565.10">
    <property type="entry name" value="Histidine kinase-like ATPase, C-terminal domain"/>
    <property type="match status" value="1"/>
</dbReference>
<dbReference type="GO" id="GO:0000155">
    <property type="term" value="F:phosphorelay sensor kinase activity"/>
    <property type="evidence" value="ECO:0007669"/>
    <property type="project" value="InterPro"/>
</dbReference>
<keyword evidence="7 18" id="KW-0418">Kinase</keyword>
<dbReference type="PROSITE" id="PS50109">
    <property type="entry name" value="HIS_KIN"/>
    <property type="match status" value="1"/>
</dbReference>
<dbReference type="InterPro" id="IPR005467">
    <property type="entry name" value="His_kinase_dom"/>
</dbReference>
<organism evidence="18 19">
    <name type="scientific">Marinomonas fungiae</name>
    <dbReference type="NCBI Taxonomy" id="1137284"/>
    <lineage>
        <taxon>Bacteria</taxon>
        <taxon>Pseudomonadati</taxon>
        <taxon>Pseudomonadota</taxon>
        <taxon>Gammaproteobacteria</taxon>
        <taxon>Oceanospirillales</taxon>
        <taxon>Oceanospirillaceae</taxon>
        <taxon>Marinomonas</taxon>
    </lineage>
</organism>
<evidence type="ECO:0000256" key="8">
    <source>
        <dbReference type="ARBA" id="ARBA00022840"/>
    </source>
</evidence>
<accession>A0A0K6IJP6</accession>
<name>A0A0K6IJP6_9GAMM</name>
<gene>
    <name evidence="18" type="ORF">Ga0061065_103173</name>
</gene>
<evidence type="ECO:0000256" key="12">
    <source>
        <dbReference type="PROSITE-ProRule" id="PRU00169"/>
    </source>
</evidence>
<dbReference type="Gene3D" id="3.40.50.2300">
    <property type="match status" value="1"/>
</dbReference>
<evidence type="ECO:0000256" key="14">
    <source>
        <dbReference type="SAM" id="Phobius"/>
    </source>
</evidence>
<dbReference type="Pfam" id="PF00072">
    <property type="entry name" value="Response_reg"/>
    <property type="match status" value="1"/>
</dbReference>
<dbReference type="CDD" id="cd00082">
    <property type="entry name" value="HisKA"/>
    <property type="match status" value="1"/>
</dbReference>
<comment type="subunit">
    <text evidence="10">At low DSF concentrations, interacts with RpfF.</text>
</comment>
<protein>
    <recommendedName>
        <fullName evidence="11">Sensory/regulatory protein RpfC</fullName>
        <ecNumber evidence="3">2.7.13.3</ecNumber>
    </recommendedName>
</protein>
<evidence type="ECO:0000256" key="6">
    <source>
        <dbReference type="ARBA" id="ARBA00022741"/>
    </source>
</evidence>
<sequence>MFSIFARSIAAKVALAFSFVVVTLVTSYIVMAERLDTIGEAMDNITEINSYTTSIIRINKDIIEIQRDVSVYSLSGSDAVFEKINENFSDIKKRLDNLSDRKNLKDEEQQQYIDALSILVFQLGDNLKILSSLYKSREQLIDVVLEEIYQSAVKELSILEEKSSNIEDKLRFVEETNKWHTLHRNAWLFLSKKDYKRKKEVDIIFKEMASSRLLSNADASLKLNALLNDYQQSFVKSVQINRNYFNLVNVVMAGDAIEFGALANMLMNRSQSRLKEIKNKSNAVIFDTESILNILSISIILYLFLLAYFFHVHISKAITRLTASFSRFLSGDLSAPICHTHRKDEIGVLAQAASRFRDMSKDLDKQKQAAEHTSKVKSEFLANMSHEIRTPMNGILGMASQLSHTQLAEPQKEMLDIITSSGESLLIIINDILDLSKIEADKIELEKRPVSLTDLLKNIEPLFKGQAAKKGIKLSVKASSKDENILFMADETRIKQILINLVGNAIKFTNAGEVDLTAQVRMGTDKIITLLFSVTDTGIGIEAGNIDKLFDAFSQADTSITRKFGGTGLGLTITSKLLQLMGSKLEVESEVEKGSRFFFEIKAERCSSEKNNLQNEVDFSQSETGDYSGLNILIAEDNKTNQIVIRGFLNKLKVGSITVAEDGEQAINFCKNQAFDLIFMDMQMPNIDGLQATVEIKRLENYRIVPIVALTANVLEDDKKRCLDAGMCDFVGKPVNLLQLDKILEKWSSST</sequence>
<dbReference type="Pfam" id="PF00512">
    <property type="entry name" value="HisKA"/>
    <property type="match status" value="1"/>
</dbReference>
<dbReference type="PROSITE" id="PS50885">
    <property type="entry name" value="HAMP"/>
    <property type="match status" value="1"/>
</dbReference>
<dbReference type="InterPro" id="IPR036890">
    <property type="entry name" value="HATPase_C_sf"/>
</dbReference>
<dbReference type="InterPro" id="IPR003660">
    <property type="entry name" value="HAMP_dom"/>
</dbReference>
<feature type="transmembrane region" description="Helical" evidence="14">
    <location>
        <begin position="244"/>
        <end position="267"/>
    </location>
</feature>
<dbReference type="SMART" id="SM00388">
    <property type="entry name" value="HisKA"/>
    <property type="match status" value="1"/>
</dbReference>
<feature type="domain" description="Response regulatory" evidence="16">
    <location>
        <begin position="631"/>
        <end position="748"/>
    </location>
</feature>
<dbReference type="Gene3D" id="6.10.340.10">
    <property type="match status" value="1"/>
</dbReference>
<dbReference type="PANTHER" id="PTHR45339:SF1">
    <property type="entry name" value="HYBRID SIGNAL TRANSDUCTION HISTIDINE KINASE J"/>
    <property type="match status" value="1"/>
</dbReference>
<evidence type="ECO:0000256" key="13">
    <source>
        <dbReference type="SAM" id="Coils"/>
    </source>
</evidence>
<evidence type="ECO:0000256" key="11">
    <source>
        <dbReference type="ARBA" id="ARBA00068150"/>
    </source>
</evidence>
<dbReference type="InterPro" id="IPR003661">
    <property type="entry name" value="HisK_dim/P_dom"/>
</dbReference>
<dbReference type="RefSeq" id="WP_055462285.1">
    <property type="nucleotide sequence ID" value="NZ_CYHG01000003.1"/>
</dbReference>
<evidence type="ECO:0000256" key="7">
    <source>
        <dbReference type="ARBA" id="ARBA00022777"/>
    </source>
</evidence>
<keyword evidence="9" id="KW-0902">Two-component regulatory system</keyword>
<keyword evidence="6" id="KW-0547">Nucleotide-binding</keyword>